<proteinExistence type="predicted"/>
<dbReference type="PRINTS" id="PR00040">
    <property type="entry name" value="HTHMERR"/>
</dbReference>
<dbReference type="PANTHER" id="PTHR30204:SF69">
    <property type="entry name" value="MERR-FAMILY TRANSCRIPTIONAL REGULATOR"/>
    <property type="match status" value="1"/>
</dbReference>
<dbReference type="SMART" id="SM00422">
    <property type="entry name" value="HTH_MERR"/>
    <property type="match status" value="1"/>
</dbReference>
<dbReference type="InterPro" id="IPR047057">
    <property type="entry name" value="MerR_fam"/>
</dbReference>
<dbReference type="EMBL" id="FXTY01000004">
    <property type="protein sequence ID" value="SMP21747.1"/>
    <property type="molecule type" value="Genomic_DNA"/>
</dbReference>
<sequence>MRIGALAEAAGVSRDTLRYYEKQKLIRADRWPNGYRDYPEGMVEMVRMIRQGQALGFSLKEIGALVKGLGGGLSQAEVEKLLAGKLADIDARMKELAELRAVVAQRLAEACPLGLDAPGSLDPKRVAS</sequence>
<dbReference type="PROSITE" id="PS50937">
    <property type="entry name" value="HTH_MERR_2"/>
    <property type="match status" value="1"/>
</dbReference>
<dbReference type="InterPro" id="IPR009061">
    <property type="entry name" value="DNA-bd_dom_put_sf"/>
</dbReference>
<keyword evidence="4" id="KW-0804">Transcription</keyword>
<comment type="caution">
    <text evidence="6">The sequence shown here is derived from an EMBL/GenBank/DDBJ whole genome shotgun (WGS) entry which is preliminary data.</text>
</comment>
<evidence type="ECO:0000259" key="5">
    <source>
        <dbReference type="PROSITE" id="PS50937"/>
    </source>
</evidence>
<gene>
    <name evidence="6" type="ORF">SAMN06265373_10452</name>
</gene>
<keyword evidence="7" id="KW-1185">Reference proteome</keyword>
<evidence type="ECO:0000313" key="7">
    <source>
        <dbReference type="Proteomes" id="UP001157961"/>
    </source>
</evidence>
<protein>
    <submittedName>
        <fullName evidence="6">MerR family transcriptional regulator, copper efflux regulator</fullName>
    </submittedName>
</protein>
<feature type="domain" description="HTH merR-type" evidence="5">
    <location>
        <begin position="1"/>
        <end position="68"/>
    </location>
</feature>
<dbReference type="InterPro" id="IPR000551">
    <property type="entry name" value="MerR-type_HTH_dom"/>
</dbReference>
<dbReference type="Pfam" id="PF13411">
    <property type="entry name" value="MerR_1"/>
    <property type="match status" value="1"/>
</dbReference>
<dbReference type="Gene3D" id="1.10.1660.10">
    <property type="match status" value="1"/>
</dbReference>
<dbReference type="SUPFAM" id="SSF46955">
    <property type="entry name" value="Putative DNA-binding domain"/>
    <property type="match status" value="1"/>
</dbReference>
<accession>A0ABY1NYP1</accession>
<keyword evidence="2" id="KW-0805">Transcription regulation</keyword>
<name>A0ABY1NYP1_9RHOB</name>
<evidence type="ECO:0000256" key="1">
    <source>
        <dbReference type="ARBA" id="ARBA00022491"/>
    </source>
</evidence>
<organism evidence="6 7">
    <name type="scientific">Shimia sagamensis</name>
    <dbReference type="NCBI Taxonomy" id="1566352"/>
    <lineage>
        <taxon>Bacteria</taxon>
        <taxon>Pseudomonadati</taxon>
        <taxon>Pseudomonadota</taxon>
        <taxon>Alphaproteobacteria</taxon>
        <taxon>Rhodobacterales</taxon>
        <taxon>Roseobacteraceae</taxon>
    </lineage>
</organism>
<dbReference type="Proteomes" id="UP001157961">
    <property type="component" value="Unassembled WGS sequence"/>
</dbReference>
<evidence type="ECO:0000256" key="4">
    <source>
        <dbReference type="ARBA" id="ARBA00023163"/>
    </source>
</evidence>
<evidence type="ECO:0000256" key="3">
    <source>
        <dbReference type="ARBA" id="ARBA00023125"/>
    </source>
</evidence>
<keyword evidence="3" id="KW-0238">DNA-binding</keyword>
<evidence type="ECO:0000256" key="2">
    <source>
        <dbReference type="ARBA" id="ARBA00023015"/>
    </source>
</evidence>
<dbReference type="PANTHER" id="PTHR30204">
    <property type="entry name" value="REDOX-CYCLING DRUG-SENSING TRANSCRIPTIONAL ACTIVATOR SOXR"/>
    <property type="match status" value="1"/>
</dbReference>
<dbReference type="RefSeq" id="WP_283426023.1">
    <property type="nucleotide sequence ID" value="NZ_FXTY01000004.1"/>
</dbReference>
<reference evidence="6 7" key="1">
    <citation type="submission" date="2017-05" db="EMBL/GenBank/DDBJ databases">
        <authorList>
            <person name="Varghese N."/>
            <person name="Submissions S."/>
        </authorList>
    </citation>
    <scope>NUCLEOTIDE SEQUENCE [LARGE SCALE GENOMIC DNA]</scope>
    <source>
        <strain evidence="6 7">DSM 29734</strain>
    </source>
</reference>
<keyword evidence="1" id="KW-0678">Repressor</keyword>
<evidence type="ECO:0000313" key="6">
    <source>
        <dbReference type="EMBL" id="SMP21747.1"/>
    </source>
</evidence>